<evidence type="ECO:0000256" key="4">
    <source>
        <dbReference type="ARBA" id="ARBA00023002"/>
    </source>
</evidence>
<evidence type="ECO:0000313" key="7">
    <source>
        <dbReference type="EMBL" id="KAF5313643.1"/>
    </source>
</evidence>
<feature type="domain" description="FAD-binding PCMH-type" evidence="6">
    <location>
        <begin position="83"/>
        <end position="254"/>
    </location>
</feature>
<dbReference type="PANTHER" id="PTHR42973">
    <property type="entry name" value="BINDING OXIDOREDUCTASE, PUTATIVE (AFU_ORTHOLOGUE AFUA_1G17690)-RELATED"/>
    <property type="match status" value="1"/>
</dbReference>
<dbReference type="OrthoDB" id="2151789at2759"/>
<dbReference type="Proteomes" id="UP000541558">
    <property type="component" value="Unassembled WGS sequence"/>
</dbReference>
<proteinExistence type="inferred from homology"/>
<evidence type="ECO:0000256" key="3">
    <source>
        <dbReference type="ARBA" id="ARBA00022827"/>
    </source>
</evidence>
<dbReference type="InterPro" id="IPR016169">
    <property type="entry name" value="FAD-bd_PCMH_sub2"/>
</dbReference>
<evidence type="ECO:0000256" key="2">
    <source>
        <dbReference type="ARBA" id="ARBA00022630"/>
    </source>
</evidence>
<keyword evidence="2" id="KW-0285">Flavoprotein</keyword>
<dbReference type="PANTHER" id="PTHR42973:SF13">
    <property type="entry name" value="FAD-BINDING PCMH-TYPE DOMAIN-CONTAINING PROTEIN"/>
    <property type="match status" value="1"/>
</dbReference>
<gene>
    <name evidence="7" type="ORF">D9611_010184</name>
</gene>
<protein>
    <recommendedName>
        <fullName evidence="6">FAD-binding PCMH-type domain-containing protein</fullName>
    </recommendedName>
</protein>
<dbReference type="Gene3D" id="3.30.465.10">
    <property type="match status" value="1"/>
</dbReference>
<organism evidence="7 8">
    <name type="scientific">Ephemerocybe angulata</name>
    <dbReference type="NCBI Taxonomy" id="980116"/>
    <lineage>
        <taxon>Eukaryota</taxon>
        <taxon>Fungi</taxon>
        <taxon>Dikarya</taxon>
        <taxon>Basidiomycota</taxon>
        <taxon>Agaricomycotina</taxon>
        <taxon>Agaricomycetes</taxon>
        <taxon>Agaricomycetidae</taxon>
        <taxon>Agaricales</taxon>
        <taxon>Agaricineae</taxon>
        <taxon>Psathyrellaceae</taxon>
        <taxon>Ephemerocybe</taxon>
    </lineage>
</organism>
<feature type="chain" id="PRO_5034748584" description="FAD-binding PCMH-type domain-containing protein" evidence="5">
    <location>
        <begin position="28"/>
        <end position="308"/>
    </location>
</feature>
<accession>A0A8H5B091</accession>
<comment type="similarity">
    <text evidence="1">Belongs to the oxygen-dependent FAD-linked oxidoreductase family.</text>
</comment>
<dbReference type="GO" id="GO:0071949">
    <property type="term" value="F:FAD binding"/>
    <property type="evidence" value="ECO:0007669"/>
    <property type="project" value="InterPro"/>
</dbReference>
<dbReference type="InterPro" id="IPR006094">
    <property type="entry name" value="Oxid_FAD_bind_N"/>
</dbReference>
<dbReference type="AlphaFoldDB" id="A0A8H5B091"/>
<keyword evidence="4" id="KW-0560">Oxidoreductase</keyword>
<dbReference type="InterPro" id="IPR050416">
    <property type="entry name" value="FAD-linked_Oxidoreductase"/>
</dbReference>
<reference evidence="7 8" key="1">
    <citation type="journal article" date="2020" name="ISME J.">
        <title>Uncovering the hidden diversity of litter-decomposition mechanisms in mushroom-forming fungi.</title>
        <authorList>
            <person name="Floudas D."/>
            <person name="Bentzer J."/>
            <person name="Ahren D."/>
            <person name="Johansson T."/>
            <person name="Persson P."/>
            <person name="Tunlid A."/>
        </authorList>
    </citation>
    <scope>NUCLEOTIDE SEQUENCE [LARGE SCALE GENOMIC DNA]</scope>
    <source>
        <strain evidence="7 8">CBS 175.51</strain>
    </source>
</reference>
<keyword evidence="8" id="KW-1185">Reference proteome</keyword>
<name>A0A8H5B091_9AGAR</name>
<keyword evidence="5" id="KW-0732">Signal</keyword>
<keyword evidence="3" id="KW-0274">FAD</keyword>
<evidence type="ECO:0000313" key="8">
    <source>
        <dbReference type="Proteomes" id="UP000541558"/>
    </source>
</evidence>
<dbReference type="InterPro" id="IPR036318">
    <property type="entry name" value="FAD-bd_PCMH-like_sf"/>
</dbReference>
<dbReference type="PROSITE" id="PS51387">
    <property type="entry name" value="FAD_PCMH"/>
    <property type="match status" value="1"/>
</dbReference>
<evidence type="ECO:0000256" key="1">
    <source>
        <dbReference type="ARBA" id="ARBA00005466"/>
    </source>
</evidence>
<dbReference type="SUPFAM" id="SSF56176">
    <property type="entry name" value="FAD-binding/transporter-associated domain-like"/>
    <property type="match status" value="1"/>
</dbReference>
<evidence type="ECO:0000259" key="6">
    <source>
        <dbReference type="PROSITE" id="PS51387"/>
    </source>
</evidence>
<comment type="caution">
    <text evidence="7">The sequence shown here is derived from an EMBL/GenBank/DDBJ whole genome shotgun (WGS) entry which is preliminary data.</text>
</comment>
<dbReference type="Pfam" id="PF01565">
    <property type="entry name" value="FAD_binding_4"/>
    <property type="match status" value="1"/>
</dbReference>
<dbReference type="GO" id="GO:0016491">
    <property type="term" value="F:oxidoreductase activity"/>
    <property type="evidence" value="ECO:0007669"/>
    <property type="project" value="UniProtKB-KW"/>
</dbReference>
<feature type="signal peptide" evidence="5">
    <location>
        <begin position="1"/>
        <end position="27"/>
    </location>
</feature>
<dbReference type="EMBL" id="JAACJK010000223">
    <property type="protein sequence ID" value="KAF5313643.1"/>
    <property type="molecule type" value="Genomic_DNA"/>
</dbReference>
<dbReference type="InterPro" id="IPR016166">
    <property type="entry name" value="FAD-bd_PCMH"/>
</dbReference>
<sequence length="308" mass="32837">MLRPHLYQLVSFHFFLLHLLLSFLVTATPQQQHHNPAPHDINAAQRACAELQTQLGGSRIQTPSSPNPEYRNVATGAWNRFNALSEPACVALPLSSGDVQVVMKSIFKYSVKYAVQAGGHSAGAGWGSVDGGIVISFMNMRSVSYDPVRDVVTLQPGIRWGEALQELEPSGVAVLGGRLGNIGTGLLLGGGLSYLGNAHGFSVDALEEADVVLVSGEMVTATATNRYSDLFKALKGGANRFGIVTRYVVRTVHVGRSTEKGFYGGTIYAGTVVVVLVLRLGRTPPGAIVILPSQRDMKTSLLISSPPL</sequence>
<evidence type="ECO:0000256" key="5">
    <source>
        <dbReference type="SAM" id="SignalP"/>
    </source>
</evidence>